<proteinExistence type="predicted"/>
<evidence type="ECO:0000313" key="12">
    <source>
        <dbReference type="Proteomes" id="UP000034051"/>
    </source>
</evidence>
<dbReference type="InterPro" id="IPR000014">
    <property type="entry name" value="PAS"/>
</dbReference>
<dbReference type="PANTHER" id="PTHR41523">
    <property type="entry name" value="TWO-COMPONENT SYSTEM SENSOR PROTEIN"/>
    <property type="match status" value="1"/>
</dbReference>
<dbReference type="InterPro" id="IPR001610">
    <property type="entry name" value="PAC"/>
</dbReference>
<dbReference type="SUPFAM" id="SSF55785">
    <property type="entry name" value="PYP-like sensor domain (PAS domain)"/>
    <property type="match status" value="2"/>
</dbReference>
<name>A0A0G1H704_9BACT</name>
<evidence type="ECO:0000256" key="8">
    <source>
        <dbReference type="ARBA" id="ARBA00023026"/>
    </source>
</evidence>
<dbReference type="EC" id="2.7.13.3" evidence="2"/>
<evidence type="ECO:0000256" key="7">
    <source>
        <dbReference type="ARBA" id="ARBA00022840"/>
    </source>
</evidence>
<dbReference type="NCBIfam" id="TIGR00229">
    <property type="entry name" value="sensory_box"/>
    <property type="match status" value="2"/>
</dbReference>
<dbReference type="SMART" id="SM00086">
    <property type="entry name" value="PAC"/>
    <property type="match status" value="1"/>
</dbReference>
<evidence type="ECO:0000256" key="4">
    <source>
        <dbReference type="ARBA" id="ARBA00022679"/>
    </source>
</evidence>
<evidence type="ECO:0000259" key="10">
    <source>
        <dbReference type="PROSITE" id="PS50113"/>
    </source>
</evidence>
<evidence type="ECO:0000256" key="2">
    <source>
        <dbReference type="ARBA" id="ARBA00012438"/>
    </source>
</evidence>
<keyword evidence="7" id="KW-0067">ATP-binding</keyword>
<comment type="caution">
    <text evidence="11">The sequence shown here is derived from an EMBL/GenBank/DDBJ whole genome shotgun (WGS) entry which is preliminary data.</text>
</comment>
<dbReference type="CDD" id="cd00130">
    <property type="entry name" value="PAS"/>
    <property type="match status" value="2"/>
</dbReference>
<dbReference type="SMART" id="SM00091">
    <property type="entry name" value="PAS"/>
    <property type="match status" value="2"/>
</dbReference>
<evidence type="ECO:0000256" key="6">
    <source>
        <dbReference type="ARBA" id="ARBA00022777"/>
    </source>
</evidence>
<accession>A0A0G1H704</accession>
<evidence type="ECO:0000256" key="1">
    <source>
        <dbReference type="ARBA" id="ARBA00000085"/>
    </source>
</evidence>
<keyword evidence="8" id="KW-0843">Virulence</keyword>
<dbReference type="GO" id="GO:0006355">
    <property type="term" value="P:regulation of DNA-templated transcription"/>
    <property type="evidence" value="ECO:0007669"/>
    <property type="project" value="InterPro"/>
</dbReference>
<dbReference type="GO" id="GO:0004673">
    <property type="term" value="F:protein histidine kinase activity"/>
    <property type="evidence" value="ECO:0007669"/>
    <property type="project" value="UniProtKB-EC"/>
</dbReference>
<evidence type="ECO:0000313" key="11">
    <source>
        <dbReference type="EMBL" id="KKT42580.1"/>
    </source>
</evidence>
<evidence type="ECO:0000256" key="5">
    <source>
        <dbReference type="ARBA" id="ARBA00022741"/>
    </source>
</evidence>
<feature type="domain" description="PAS" evidence="9">
    <location>
        <begin position="139"/>
        <end position="196"/>
    </location>
</feature>
<dbReference type="Gene3D" id="3.30.450.20">
    <property type="entry name" value="PAS domain"/>
    <property type="match status" value="2"/>
</dbReference>
<sequence>MVQEATTQPEGKKEGGSLLQLAAIVEESHDAIIGKTLDGIITSWNGGATKMFGYLPEEVIGKPMTNLFPPELKDELPRLLEKVRRGEIIADYDSIWLRKDGTRADVEFSISPVHTEGSAIIGASLVGRDITARKTAEESMRQTQLIVENSYDAIIGETLDSIITGWNGGAAKMFGYTAQESIGKNISFLAPPEMQD</sequence>
<evidence type="ECO:0000256" key="3">
    <source>
        <dbReference type="ARBA" id="ARBA00022553"/>
    </source>
</evidence>
<organism evidence="11 12">
    <name type="scientific">Candidatus Wolfebacteria bacterium GW2011_GWE2_44_13</name>
    <dbReference type="NCBI Taxonomy" id="1619017"/>
    <lineage>
        <taxon>Bacteria</taxon>
        <taxon>Candidatus Wolfeibacteriota</taxon>
    </lineage>
</organism>
<dbReference type="GO" id="GO:0005524">
    <property type="term" value="F:ATP binding"/>
    <property type="evidence" value="ECO:0007669"/>
    <property type="project" value="UniProtKB-KW"/>
</dbReference>
<keyword evidence="4" id="KW-0808">Transferase</keyword>
<dbReference type="EMBL" id="LCHW01000005">
    <property type="protein sequence ID" value="KKT42580.1"/>
    <property type="molecule type" value="Genomic_DNA"/>
</dbReference>
<comment type="catalytic activity">
    <reaction evidence="1">
        <text>ATP + protein L-histidine = ADP + protein N-phospho-L-histidine.</text>
        <dbReference type="EC" id="2.7.13.3"/>
    </reaction>
</comment>
<dbReference type="PANTHER" id="PTHR41523:SF8">
    <property type="entry name" value="ETHYLENE RESPONSE SENSOR PROTEIN"/>
    <property type="match status" value="1"/>
</dbReference>
<dbReference type="InterPro" id="IPR000700">
    <property type="entry name" value="PAS-assoc_C"/>
</dbReference>
<feature type="non-terminal residue" evidence="11">
    <location>
        <position position="196"/>
    </location>
</feature>
<evidence type="ECO:0000259" key="9">
    <source>
        <dbReference type="PROSITE" id="PS50112"/>
    </source>
</evidence>
<protein>
    <recommendedName>
        <fullName evidence="2">histidine kinase</fullName>
        <ecNumber evidence="2">2.7.13.3</ecNumber>
    </recommendedName>
</protein>
<reference evidence="11 12" key="1">
    <citation type="journal article" date="2015" name="Nature">
        <title>rRNA introns, odd ribosomes, and small enigmatic genomes across a large radiation of phyla.</title>
        <authorList>
            <person name="Brown C.T."/>
            <person name="Hug L.A."/>
            <person name="Thomas B.C."/>
            <person name="Sharon I."/>
            <person name="Castelle C.J."/>
            <person name="Singh A."/>
            <person name="Wilkins M.J."/>
            <person name="Williams K.H."/>
            <person name="Banfield J.F."/>
        </authorList>
    </citation>
    <scope>NUCLEOTIDE SEQUENCE [LARGE SCALE GENOMIC DNA]</scope>
</reference>
<dbReference type="PROSITE" id="PS50113">
    <property type="entry name" value="PAC"/>
    <property type="match status" value="1"/>
</dbReference>
<dbReference type="Pfam" id="PF00989">
    <property type="entry name" value="PAS"/>
    <property type="match status" value="2"/>
</dbReference>
<feature type="domain" description="PAS" evidence="9">
    <location>
        <begin position="17"/>
        <end position="87"/>
    </location>
</feature>
<dbReference type="InterPro" id="IPR035965">
    <property type="entry name" value="PAS-like_dom_sf"/>
</dbReference>
<keyword evidence="3" id="KW-0597">Phosphoprotein</keyword>
<dbReference type="PROSITE" id="PS50112">
    <property type="entry name" value="PAS"/>
    <property type="match status" value="2"/>
</dbReference>
<feature type="domain" description="PAC" evidence="10">
    <location>
        <begin position="90"/>
        <end position="142"/>
    </location>
</feature>
<gene>
    <name evidence="11" type="ORF">UW32_C0005G0016</name>
</gene>
<keyword evidence="5" id="KW-0547">Nucleotide-binding</keyword>
<dbReference type="Proteomes" id="UP000034051">
    <property type="component" value="Unassembled WGS sequence"/>
</dbReference>
<dbReference type="InterPro" id="IPR013767">
    <property type="entry name" value="PAS_fold"/>
</dbReference>
<keyword evidence="6" id="KW-0418">Kinase</keyword>
<dbReference type="AlphaFoldDB" id="A0A0G1H704"/>